<dbReference type="EMBL" id="HBUF01281244">
    <property type="protein sequence ID" value="CAG6687366.1"/>
    <property type="molecule type" value="Transcribed_RNA"/>
</dbReference>
<dbReference type="InterPro" id="IPR011989">
    <property type="entry name" value="ARM-like"/>
</dbReference>
<proteinExistence type="predicted"/>
<dbReference type="InterPro" id="IPR016024">
    <property type="entry name" value="ARM-type_fold"/>
</dbReference>
<protein>
    <submittedName>
        <fullName evidence="1">Sperm-associated antigen 6</fullName>
    </submittedName>
</protein>
<name>A0A8D8TEY9_9HEMI</name>
<dbReference type="PANTHER" id="PTHR23314">
    <property type="entry name" value="SPERM-ASSOCIATED ANTIGEN 6 ARMADILLO REPEAT-CONTAINING"/>
    <property type="match status" value="1"/>
</dbReference>
<dbReference type="GO" id="GO:0003341">
    <property type="term" value="P:cilium movement"/>
    <property type="evidence" value="ECO:0007669"/>
    <property type="project" value="TreeGrafter"/>
</dbReference>
<dbReference type="PANTHER" id="PTHR23314:SF0">
    <property type="entry name" value="SPERM-ASSOCIATED ANTIGEN 6"/>
    <property type="match status" value="1"/>
</dbReference>
<dbReference type="GO" id="GO:0008017">
    <property type="term" value="F:microtubule binding"/>
    <property type="evidence" value="ECO:0007669"/>
    <property type="project" value="TreeGrafter"/>
</dbReference>
<evidence type="ECO:0000313" key="1">
    <source>
        <dbReference type="EMBL" id="CAG6687366.1"/>
    </source>
</evidence>
<organism evidence="1">
    <name type="scientific">Cacopsylla melanoneura</name>
    <dbReference type="NCBI Taxonomy" id="428564"/>
    <lineage>
        <taxon>Eukaryota</taxon>
        <taxon>Metazoa</taxon>
        <taxon>Ecdysozoa</taxon>
        <taxon>Arthropoda</taxon>
        <taxon>Hexapoda</taxon>
        <taxon>Insecta</taxon>
        <taxon>Pterygota</taxon>
        <taxon>Neoptera</taxon>
        <taxon>Paraneoptera</taxon>
        <taxon>Hemiptera</taxon>
        <taxon>Sternorrhyncha</taxon>
        <taxon>Psylloidea</taxon>
        <taxon>Psyllidae</taxon>
        <taxon>Psyllinae</taxon>
        <taxon>Cacopsylla</taxon>
    </lineage>
</organism>
<dbReference type="AlphaFoldDB" id="A0A8D8TEY9"/>
<dbReference type="InterPro" id="IPR000225">
    <property type="entry name" value="Armadillo"/>
</dbReference>
<sequence>MASNRGVLNTMDCYQKGKMNFLQGVHNYTLTKDMNIIQLLELNMMDELIPLLMDNSPHVQNLAVMTAARLCGSSQAIAESILENKVLKFIASVFECGWNEFRRNVLQLVINIGKYPSLTLDLLTQAGPMLKNSIHDLDTVQKEFTLIALTHIANHSVCNALHVMELQVLPHMLLCLQVPVNLALKCTQLIKALCMQSIDIAATLLDNDVLKFLADNLDTTDTKFVKQLFLCLAEIAKLSEEFAQRVLNTRPVLCKSILYLSHCDDTVKKCAAELLRELSRHHGEICRTIIQHGALIGLVNMVRDTSGMIRVNAVLTLGYMGAKSDHLALAIIHTNGLKEIIKALDTESNQDCLSAIVWTLEQLTKYSARHVSFLNADTNVFCKLVKLYSSSESSQEVKCRCLSALQNTINKCLVFQDIDLLLYDSAPEILLPVLKQLSKIFNVDLKARKVFLSTGGLKRVQALIDPHHTELCKAICEVNAYFPEKALLYYSMDMADSFVKKVRSKNILYFCIRIRIEYLK</sequence>
<dbReference type="SUPFAM" id="SSF48371">
    <property type="entry name" value="ARM repeat"/>
    <property type="match status" value="1"/>
</dbReference>
<dbReference type="GO" id="GO:0015630">
    <property type="term" value="C:microtubule cytoskeleton"/>
    <property type="evidence" value="ECO:0007669"/>
    <property type="project" value="TreeGrafter"/>
</dbReference>
<dbReference type="Gene3D" id="1.25.10.10">
    <property type="entry name" value="Leucine-rich Repeat Variant"/>
    <property type="match status" value="2"/>
</dbReference>
<accession>A0A8D8TEY9</accession>
<reference evidence="1" key="1">
    <citation type="submission" date="2021-05" db="EMBL/GenBank/DDBJ databases">
        <authorList>
            <person name="Alioto T."/>
            <person name="Alioto T."/>
            <person name="Gomez Garrido J."/>
        </authorList>
    </citation>
    <scope>NUCLEOTIDE SEQUENCE</scope>
</reference>
<dbReference type="EMBL" id="HBUF01281243">
    <property type="protein sequence ID" value="CAG6687365.1"/>
    <property type="molecule type" value="Transcribed_RNA"/>
</dbReference>
<dbReference type="SMART" id="SM00185">
    <property type="entry name" value="ARM"/>
    <property type="match status" value="4"/>
</dbReference>